<dbReference type="SUPFAM" id="SSF55729">
    <property type="entry name" value="Acyl-CoA N-acyltransferases (Nat)"/>
    <property type="match status" value="1"/>
</dbReference>
<evidence type="ECO:0000259" key="1">
    <source>
        <dbReference type="PROSITE" id="PS51186"/>
    </source>
</evidence>
<dbReference type="Pfam" id="PF13302">
    <property type="entry name" value="Acetyltransf_3"/>
    <property type="match status" value="1"/>
</dbReference>
<dbReference type="PROSITE" id="PS51186">
    <property type="entry name" value="GNAT"/>
    <property type="match status" value="1"/>
</dbReference>
<evidence type="ECO:0000313" key="2">
    <source>
        <dbReference type="EMBL" id="BBH92090.1"/>
    </source>
</evidence>
<protein>
    <recommendedName>
        <fullName evidence="1">N-acetyltransferase domain-containing protein</fullName>
    </recommendedName>
</protein>
<organism evidence="2">
    <name type="scientific">Thermogemmatispora argillosa</name>
    <dbReference type="NCBI Taxonomy" id="2045280"/>
    <lineage>
        <taxon>Bacteria</taxon>
        <taxon>Bacillati</taxon>
        <taxon>Chloroflexota</taxon>
        <taxon>Ktedonobacteria</taxon>
        <taxon>Thermogemmatisporales</taxon>
        <taxon>Thermogemmatisporaceae</taxon>
        <taxon>Thermogemmatispora</taxon>
    </lineage>
</organism>
<gene>
    <name evidence="2" type="ORF">KTA_02890</name>
</gene>
<dbReference type="GO" id="GO:0016747">
    <property type="term" value="F:acyltransferase activity, transferring groups other than amino-acyl groups"/>
    <property type="evidence" value="ECO:0007669"/>
    <property type="project" value="InterPro"/>
</dbReference>
<reference evidence="2" key="1">
    <citation type="submission" date="2018-12" db="EMBL/GenBank/DDBJ databases">
        <title>Novel natural products biosynthetic potential of the class Ktedonobacteria.</title>
        <authorList>
            <person name="Zheng Y."/>
            <person name="Saitou A."/>
            <person name="Wang C.M."/>
            <person name="Toyoda A."/>
            <person name="Minakuchi Y."/>
            <person name="Sekiguchi Y."/>
            <person name="Ueda K."/>
            <person name="Takano H."/>
            <person name="Sakai Y."/>
            <person name="Yokota A."/>
            <person name="Yabe S."/>
        </authorList>
    </citation>
    <scope>NUCLEOTIDE SEQUENCE</scope>
    <source>
        <strain evidence="2">A3-2</strain>
    </source>
</reference>
<dbReference type="AlphaFoldDB" id="A0A455SWN3"/>
<name>A0A455SWN3_9CHLR</name>
<sequence>MTIRPIRPEDEPLVVRFHKRLSERTVYLRWLHVLGLSQRIAHERLVDRCFIDYDRVLALMAISREEAEFALLIGDQVQGQGLGTKLLRRLMEIARQEGLQRLQGRMVPEKQAMLRICRTLGFQLAYHPEEQLMQVNLPVVGRERADQGTPVREGWERQGATSTLASLCLGEPACRSERTCSYGW</sequence>
<dbReference type="CDD" id="cd04301">
    <property type="entry name" value="NAT_SF"/>
    <property type="match status" value="1"/>
</dbReference>
<dbReference type="EMBL" id="AP019377">
    <property type="protein sequence ID" value="BBH92090.1"/>
    <property type="molecule type" value="Genomic_DNA"/>
</dbReference>
<dbReference type="InterPro" id="IPR016181">
    <property type="entry name" value="Acyl_CoA_acyltransferase"/>
</dbReference>
<dbReference type="InterPro" id="IPR000182">
    <property type="entry name" value="GNAT_dom"/>
</dbReference>
<proteinExistence type="predicted"/>
<feature type="domain" description="N-acetyltransferase" evidence="1">
    <location>
        <begin position="1"/>
        <end position="138"/>
    </location>
</feature>
<dbReference type="Gene3D" id="3.40.630.30">
    <property type="match status" value="1"/>
</dbReference>
<accession>A0A455SWN3</accession>